<evidence type="ECO:0000256" key="5">
    <source>
        <dbReference type="ARBA" id="ARBA00022692"/>
    </source>
</evidence>
<feature type="binding site" evidence="19">
    <location>
        <position position="810"/>
    </location>
    <ligand>
        <name>Mg(2+)</name>
        <dbReference type="ChEBI" id="CHEBI:18420"/>
    </ligand>
</feature>
<dbReference type="STRING" id="6265.A0A0B2VMY8"/>
<evidence type="ECO:0000256" key="7">
    <source>
        <dbReference type="ARBA" id="ARBA00022777"/>
    </source>
</evidence>
<evidence type="ECO:0000256" key="11">
    <source>
        <dbReference type="ARBA" id="ARBA00023137"/>
    </source>
</evidence>
<dbReference type="GO" id="GO:0043235">
    <property type="term" value="C:receptor complex"/>
    <property type="evidence" value="ECO:0007669"/>
    <property type="project" value="TreeGrafter"/>
</dbReference>
<evidence type="ECO:0000256" key="19">
    <source>
        <dbReference type="PIRSR" id="PIRSR000615-3"/>
    </source>
</evidence>
<dbReference type="PANTHER" id="PTHR24416">
    <property type="entry name" value="TYROSINE-PROTEIN KINASE RECEPTOR"/>
    <property type="match status" value="1"/>
</dbReference>
<keyword evidence="10 20" id="KW-0472">Membrane</keyword>
<dbReference type="InterPro" id="IPR011009">
    <property type="entry name" value="Kinase-like_dom_sf"/>
</dbReference>
<name>A0A0B2VMY8_TOXCA</name>
<dbReference type="OrthoDB" id="5912975at2759"/>
<comment type="caution">
    <text evidence="23">The sequence shown here is derived from an EMBL/GenBank/DDBJ whole genome shotgun (WGS) entry which is preliminary data.</text>
</comment>
<feature type="binding site" evidence="18">
    <location>
        <position position="809"/>
    </location>
    <ligand>
        <name>ATP</name>
        <dbReference type="ChEBI" id="CHEBI:30616"/>
    </ligand>
</feature>
<dbReference type="PRINTS" id="PR00109">
    <property type="entry name" value="TYRKINASE"/>
</dbReference>
<dbReference type="FunFam" id="1.10.510.10:FF:001512">
    <property type="entry name" value="Receptor tyrosine-protein kinase erbB-2"/>
    <property type="match status" value="1"/>
</dbReference>
<accession>A0A0B2VMY8</accession>
<evidence type="ECO:0000256" key="15">
    <source>
        <dbReference type="ARBA" id="ARBA00023319"/>
    </source>
</evidence>
<evidence type="ECO:0000256" key="20">
    <source>
        <dbReference type="SAM" id="Phobius"/>
    </source>
</evidence>
<dbReference type="Pfam" id="PF13927">
    <property type="entry name" value="Ig_3"/>
    <property type="match status" value="2"/>
</dbReference>
<dbReference type="SMART" id="SM00409">
    <property type="entry name" value="IG"/>
    <property type="match status" value="2"/>
</dbReference>
<keyword evidence="4" id="KW-0808">Transferase</keyword>
<evidence type="ECO:0000256" key="6">
    <source>
        <dbReference type="ARBA" id="ARBA00022741"/>
    </source>
</evidence>
<feature type="transmembrane region" description="Helical" evidence="20">
    <location>
        <begin position="544"/>
        <end position="567"/>
    </location>
</feature>
<dbReference type="GO" id="GO:0005524">
    <property type="term" value="F:ATP binding"/>
    <property type="evidence" value="ECO:0007669"/>
    <property type="project" value="UniProtKB-KW"/>
</dbReference>
<evidence type="ECO:0000259" key="21">
    <source>
        <dbReference type="PROSITE" id="PS50011"/>
    </source>
</evidence>
<dbReference type="InterPro" id="IPR007110">
    <property type="entry name" value="Ig-like_dom"/>
</dbReference>
<reference evidence="23 24" key="1">
    <citation type="submission" date="2014-11" db="EMBL/GenBank/DDBJ databases">
        <title>Genetic blueprint of the zoonotic pathogen Toxocara canis.</title>
        <authorList>
            <person name="Zhu X.-Q."/>
            <person name="Korhonen P.K."/>
            <person name="Cai H."/>
            <person name="Young N.D."/>
            <person name="Nejsum P."/>
            <person name="von Samson-Himmelstjerna G."/>
            <person name="Boag P.R."/>
            <person name="Tan P."/>
            <person name="Li Q."/>
            <person name="Min J."/>
            <person name="Yang Y."/>
            <person name="Wang X."/>
            <person name="Fang X."/>
            <person name="Hall R.S."/>
            <person name="Hofmann A."/>
            <person name="Sternberg P.W."/>
            <person name="Jex A.R."/>
            <person name="Gasser R.B."/>
        </authorList>
    </citation>
    <scope>NUCLEOTIDE SEQUENCE [LARGE SCALE GENOMIC DNA]</scope>
    <source>
        <strain evidence="23">PN_DK_2014</strain>
    </source>
</reference>
<dbReference type="SMART" id="SM00219">
    <property type="entry name" value="TyrKc"/>
    <property type="match status" value="1"/>
</dbReference>
<dbReference type="GO" id="GO:0061564">
    <property type="term" value="P:axon development"/>
    <property type="evidence" value="ECO:0007669"/>
    <property type="project" value="UniProtKB-ARBA"/>
</dbReference>
<dbReference type="GO" id="GO:0005886">
    <property type="term" value="C:plasma membrane"/>
    <property type="evidence" value="ECO:0007669"/>
    <property type="project" value="UniProtKB-SubCell"/>
</dbReference>
<dbReference type="EMBL" id="JPKZ01001280">
    <property type="protein sequence ID" value="KHN82933.1"/>
    <property type="molecule type" value="Genomic_DNA"/>
</dbReference>
<keyword evidence="8 18" id="KW-0067">ATP-binding</keyword>
<dbReference type="SMART" id="SM00408">
    <property type="entry name" value="IGc2"/>
    <property type="match status" value="2"/>
</dbReference>
<feature type="domain" description="Ig-like" evidence="22">
    <location>
        <begin position="363"/>
        <end position="455"/>
    </location>
</feature>
<dbReference type="Gene3D" id="1.10.510.10">
    <property type="entry name" value="Transferase(Phosphotransferase) domain 1"/>
    <property type="match status" value="1"/>
</dbReference>
<keyword evidence="14" id="KW-0325">Glycoprotein</keyword>
<dbReference type="InterPro" id="IPR036179">
    <property type="entry name" value="Ig-like_dom_sf"/>
</dbReference>
<comment type="catalytic activity">
    <reaction evidence="16">
        <text>L-tyrosyl-[protein] + ATP = O-phospho-L-tyrosyl-[protein] + ADP + H(+)</text>
        <dbReference type="Rhea" id="RHEA:10596"/>
        <dbReference type="Rhea" id="RHEA-COMP:10136"/>
        <dbReference type="Rhea" id="RHEA-COMP:20101"/>
        <dbReference type="ChEBI" id="CHEBI:15378"/>
        <dbReference type="ChEBI" id="CHEBI:30616"/>
        <dbReference type="ChEBI" id="CHEBI:46858"/>
        <dbReference type="ChEBI" id="CHEBI:61978"/>
        <dbReference type="ChEBI" id="CHEBI:456216"/>
        <dbReference type="EC" id="2.7.10.1"/>
    </reaction>
</comment>
<keyword evidence="12" id="KW-1015">Disulfide bond</keyword>
<dbReference type="FunFam" id="3.30.200.20:FF:000586">
    <property type="entry name" value="Receptor protein-tyrosine kinase"/>
    <property type="match status" value="1"/>
</dbReference>
<evidence type="ECO:0000256" key="3">
    <source>
        <dbReference type="ARBA" id="ARBA00022475"/>
    </source>
</evidence>
<keyword evidence="6 18" id="KW-0547">Nucleotide-binding</keyword>
<feature type="domain" description="Ig-like" evidence="22">
    <location>
        <begin position="64"/>
        <end position="163"/>
    </location>
</feature>
<dbReference type="InterPro" id="IPR050122">
    <property type="entry name" value="RTK"/>
</dbReference>
<sequence length="988" mass="112324">MVSDNEVQLHIERQLQTGFDYDPRVGFTINRTKLENLKKTHFRCTYRSHISQDFFLRGVDNEFPIISATKWPVMNEKLVVECQIKTAQPDDLEYKWRFPRENTSEKVGTILDHRTPPGESPSNGTIWSQLKINEANMDDSGTYECIVHNKVTNESHSSRINVTIGARAGQVKSYKGCCGQIDGDLLTITKFIDAYKAEHEYWRKWTKSINGSDEEELSEEEKRGIAFSEEHGVHKEQLTLNISQIEPLSRYRMEIHVPWYVGVMLTETDDILSLKIIQDDEVTDRDVDALKKVSIVCRAVTHTNDGAPIISIQRGTDGEWEDVKEVFFESNTTTVWDTVLTSDVTVKCSRGNAKVIRKFKVSPWISTSLMLLGTEQENQTSIEVHKYDTVVLNCTVLGQQSRDVTWMKEWVGVLNATNETFSGDLITSILRIDHVTENDEGNYRCSATLNDSSIIHGEITLKIENDDLGAAVAAELSRATLSDVDCESENFTRPMYSWRKEGHTLCLRRSGRTRHYTHGALECSVGREIKPHIAEQIAHPSIKYLLIGGLIVGVLMVALLAATLVYARGRESELKRLKQLHALLVANSSADHIPFNESLPLHEQVERLPYDASIEIKLERLITTRVLSSGEYGRVYAGELLSKNCRGHIMEVAVKGPRDAAKYEHMKALVDELRILIAIGTHPNVLGLVGAVTKNMRKGGDLYIILELCTADLKSFLIKSRGNFMNELSENEQKSSDDYLMPTKETLKVQGKLDKEKEKAKQTSGYVSLSRSQNATVTTSDLISFTYQVANGMEFLAKKMCVHRDLAARNVLLTSSRIVRIADFGLARQCDHLYHVQNFQLPLPYKSMAPESLRDFQFTEKSDVWSYGILIWEIFSLGKDPYKEIKNIERLLAMHESGERLDEPSNMPESISSLMTECWQTQPGARPNFSTCKKIAEYILRDSNSLLHDNLQNRLNEDLNEMCRYVEWRDGKVDDRRSTFKRTLTTIR</sequence>
<dbReference type="InterPro" id="IPR013783">
    <property type="entry name" value="Ig-like_fold"/>
</dbReference>
<evidence type="ECO:0000256" key="9">
    <source>
        <dbReference type="ARBA" id="ARBA00022989"/>
    </source>
</evidence>
<evidence type="ECO:0000256" key="18">
    <source>
        <dbReference type="PIRSR" id="PIRSR000615-2"/>
    </source>
</evidence>
<dbReference type="Proteomes" id="UP000031036">
    <property type="component" value="Unassembled WGS sequence"/>
</dbReference>
<dbReference type="PROSITE" id="PS50835">
    <property type="entry name" value="IG_LIKE"/>
    <property type="match status" value="2"/>
</dbReference>
<dbReference type="Gene3D" id="3.30.200.20">
    <property type="entry name" value="Phosphorylase Kinase, domain 1"/>
    <property type="match status" value="1"/>
</dbReference>
<evidence type="ECO:0000256" key="12">
    <source>
        <dbReference type="ARBA" id="ARBA00023157"/>
    </source>
</evidence>
<dbReference type="GO" id="GO:0004714">
    <property type="term" value="F:transmembrane receptor protein tyrosine kinase activity"/>
    <property type="evidence" value="ECO:0007669"/>
    <property type="project" value="UniProtKB-EC"/>
</dbReference>
<evidence type="ECO:0000256" key="16">
    <source>
        <dbReference type="ARBA" id="ARBA00051243"/>
    </source>
</evidence>
<evidence type="ECO:0000256" key="10">
    <source>
        <dbReference type="ARBA" id="ARBA00023136"/>
    </source>
</evidence>
<dbReference type="GO" id="GO:0045138">
    <property type="term" value="P:nematode male tail tip morphogenesis"/>
    <property type="evidence" value="ECO:0007669"/>
    <property type="project" value="UniProtKB-ARBA"/>
</dbReference>
<dbReference type="InterPro" id="IPR003599">
    <property type="entry name" value="Ig_sub"/>
</dbReference>
<dbReference type="SUPFAM" id="SSF48726">
    <property type="entry name" value="Immunoglobulin"/>
    <property type="match status" value="2"/>
</dbReference>
<keyword evidence="9 20" id="KW-1133">Transmembrane helix</keyword>
<evidence type="ECO:0000256" key="17">
    <source>
        <dbReference type="PIRSR" id="PIRSR000615-1"/>
    </source>
</evidence>
<keyword evidence="15" id="KW-0393">Immunoglobulin domain</keyword>
<dbReference type="AlphaFoldDB" id="A0A0B2VMY8"/>
<keyword evidence="5 20" id="KW-0812">Transmembrane</keyword>
<comment type="subcellular location">
    <subcellularLocation>
        <location evidence="1">Cell membrane</location>
        <topology evidence="1">Single-pass membrane protein</topology>
    </subcellularLocation>
</comment>
<dbReference type="Pfam" id="PF07714">
    <property type="entry name" value="PK_Tyr_Ser-Thr"/>
    <property type="match status" value="1"/>
</dbReference>
<keyword evidence="24" id="KW-1185">Reference proteome</keyword>
<feature type="binding site" evidence="18">
    <location>
        <begin position="707"/>
        <end position="712"/>
    </location>
    <ligand>
        <name>ATP</name>
        <dbReference type="ChEBI" id="CHEBI:30616"/>
    </ligand>
</feature>
<dbReference type="CDD" id="cd00096">
    <property type="entry name" value="Ig"/>
    <property type="match status" value="1"/>
</dbReference>
<dbReference type="PROSITE" id="PS00109">
    <property type="entry name" value="PROTEIN_KINASE_TYR"/>
    <property type="match status" value="1"/>
</dbReference>
<keyword evidence="3" id="KW-1003">Cell membrane</keyword>
<dbReference type="SUPFAM" id="SSF56112">
    <property type="entry name" value="Protein kinase-like (PK-like)"/>
    <property type="match status" value="1"/>
</dbReference>
<feature type="binding site" evidence="19">
    <location>
        <position position="823"/>
    </location>
    <ligand>
        <name>Mg(2+)</name>
        <dbReference type="ChEBI" id="CHEBI:18420"/>
    </ligand>
</feature>
<organism evidence="23 24">
    <name type="scientific">Toxocara canis</name>
    <name type="common">Canine roundworm</name>
    <dbReference type="NCBI Taxonomy" id="6265"/>
    <lineage>
        <taxon>Eukaryota</taxon>
        <taxon>Metazoa</taxon>
        <taxon>Ecdysozoa</taxon>
        <taxon>Nematoda</taxon>
        <taxon>Chromadorea</taxon>
        <taxon>Rhabditida</taxon>
        <taxon>Spirurina</taxon>
        <taxon>Ascaridomorpha</taxon>
        <taxon>Ascaridoidea</taxon>
        <taxon>Toxocaridae</taxon>
        <taxon>Toxocara</taxon>
    </lineage>
</organism>
<evidence type="ECO:0000313" key="23">
    <source>
        <dbReference type="EMBL" id="KHN82933.1"/>
    </source>
</evidence>
<protein>
    <recommendedName>
        <fullName evidence="2">receptor protein-tyrosine kinase</fullName>
        <ecNumber evidence="2">2.7.10.1</ecNumber>
    </recommendedName>
</protein>
<dbReference type="InterPro" id="IPR000719">
    <property type="entry name" value="Prot_kinase_dom"/>
</dbReference>
<dbReference type="GO" id="GO:0007169">
    <property type="term" value="P:cell surface receptor protein tyrosine kinase signaling pathway"/>
    <property type="evidence" value="ECO:0007669"/>
    <property type="project" value="TreeGrafter"/>
</dbReference>
<evidence type="ECO:0000256" key="14">
    <source>
        <dbReference type="ARBA" id="ARBA00023180"/>
    </source>
</evidence>
<dbReference type="InterPro" id="IPR003598">
    <property type="entry name" value="Ig_sub2"/>
</dbReference>
<dbReference type="InterPro" id="IPR020635">
    <property type="entry name" value="Tyr_kinase_cat_dom"/>
</dbReference>
<dbReference type="GO" id="GO:0046872">
    <property type="term" value="F:metal ion binding"/>
    <property type="evidence" value="ECO:0007669"/>
    <property type="project" value="UniProtKB-KW"/>
</dbReference>
<dbReference type="InterPro" id="IPR008266">
    <property type="entry name" value="Tyr_kinase_AS"/>
</dbReference>
<dbReference type="Gene3D" id="2.60.40.10">
    <property type="entry name" value="Immunoglobulins"/>
    <property type="match status" value="2"/>
</dbReference>
<keyword evidence="11" id="KW-0829">Tyrosine-protein kinase</keyword>
<dbReference type="EC" id="2.7.10.1" evidence="2"/>
<evidence type="ECO:0000256" key="2">
    <source>
        <dbReference type="ARBA" id="ARBA00011902"/>
    </source>
</evidence>
<dbReference type="PROSITE" id="PS50011">
    <property type="entry name" value="PROTEIN_KINASE_DOM"/>
    <property type="match status" value="1"/>
</dbReference>
<dbReference type="PANTHER" id="PTHR24416:SF602">
    <property type="entry name" value="PROTEIN VER-1-RELATED"/>
    <property type="match status" value="1"/>
</dbReference>
<dbReference type="PIRSF" id="PIRSF000615">
    <property type="entry name" value="TyrPK_CSF1-R"/>
    <property type="match status" value="1"/>
</dbReference>
<keyword evidence="7" id="KW-0418">Kinase</keyword>
<evidence type="ECO:0000313" key="24">
    <source>
        <dbReference type="Proteomes" id="UP000031036"/>
    </source>
</evidence>
<dbReference type="CDD" id="cd00192">
    <property type="entry name" value="PTKc"/>
    <property type="match status" value="1"/>
</dbReference>
<evidence type="ECO:0000256" key="1">
    <source>
        <dbReference type="ARBA" id="ARBA00004162"/>
    </source>
</evidence>
<gene>
    <name evidence="23" type="primary">pdgfra</name>
    <name evidence="23" type="ORF">Tcan_14244</name>
</gene>
<feature type="binding site" evidence="18">
    <location>
        <position position="655"/>
    </location>
    <ligand>
        <name>ATP</name>
        <dbReference type="ChEBI" id="CHEBI:30616"/>
    </ligand>
</feature>
<evidence type="ECO:0000256" key="13">
    <source>
        <dbReference type="ARBA" id="ARBA00023170"/>
    </source>
</evidence>
<keyword evidence="19" id="KW-0479">Metal-binding</keyword>
<evidence type="ECO:0000256" key="8">
    <source>
        <dbReference type="ARBA" id="ARBA00022840"/>
    </source>
</evidence>
<evidence type="ECO:0000256" key="4">
    <source>
        <dbReference type="ARBA" id="ARBA00022679"/>
    </source>
</evidence>
<proteinExistence type="predicted"/>
<evidence type="ECO:0000259" key="22">
    <source>
        <dbReference type="PROSITE" id="PS50835"/>
    </source>
</evidence>
<feature type="domain" description="Protein kinase" evidence="21">
    <location>
        <begin position="621"/>
        <end position="939"/>
    </location>
</feature>
<keyword evidence="13 23" id="KW-0675">Receptor</keyword>
<feature type="active site" description="Proton acceptor" evidence="17">
    <location>
        <position position="805"/>
    </location>
</feature>
<keyword evidence="19" id="KW-0460">Magnesium</keyword>
<dbReference type="InterPro" id="IPR001245">
    <property type="entry name" value="Ser-Thr/Tyr_kinase_cat_dom"/>
</dbReference>
<dbReference type="GO" id="GO:0048680">
    <property type="term" value="P:positive regulation of axon regeneration"/>
    <property type="evidence" value="ECO:0007669"/>
    <property type="project" value="UniProtKB-ARBA"/>
</dbReference>